<protein>
    <recommendedName>
        <fullName evidence="3">Lipoprotein</fullName>
    </recommendedName>
</protein>
<name>A0ABS3JLH2_9BACT</name>
<dbReference type="Proteomes" id="UP000664628">
    <property type="component" value="Unassembled WGS sequence"/>
</dbReference>
<organism evidence="1 2">
    <name type="scientific">Fibrella forsythiae</name>
    <dbReference type="NCBI Taxonomy" id="2817061"/>
    <lineage>
        <taxon>Bacteria</taxon>
        <taxon>Pseudomonadati</taxon>
        <taxon>Bacteroidota</taxon>
        <taxon>Cytophagia</taxon>
        <taxon>Cytophagales</taxon>
        <taxon>Spirosomataceae</taxon>
        <taxon>Fibrella</taxon>
    </lineage>
</organism>
<comment type="caution">
    <text evidence="1">The sequence shown here is derived from an EMBL/GenBank/DDBJ whole genome shotgun (WGS) entry which is preliminary data.</text>
</comment>
<sequence>MFRKFLSTVAVAATCAVGFVACNDNNVPAPVSQDFSAQSFLADSDEGISSNEIFDDPYDEDGNANARLAAIDTANQVKYRVKATSACVSGTASVGFKYVEGTAAAIGTVLSSTAVSSKLGYKSFSIKRADLGMEKLKTFDKTKSYTIFIMSAAAVKAVKAVKYASGTVTSPAVAAVPAQWKAIVQLGTNPPAEKALNKAGTKRIGRPITTAVTILSCS</sequence>
<evidence type="ECO:0000313" key="2">
    <source>
        <dbReference type="Proteomes" id="UP000664628"/>
    </source>
</evidence>
<evidence type="ECO:0008006" key="3">
    <source>
        <dbReference type="Google" id="ProtNLM"/>
    </source>
</evidence>
<dbReference type="PROSITE" id="PS51257">
    <property type="entry name" value="PROKAR_LIPOPROTEIN"/>
    <property type="match status" value="1"/>
</dbReference>
<keyword evidence="2" id="KW-1185">Reference proteome</keyword>
<proteinExistence type="predicted"/>
<accession>A0ABS3JLH2</accession>
<dbReference type="EMBL" id="JAFMYW010000006">
    <property type="protein sequence ID" value="MBO0950859.1"/>
    <property type="molecule type" value="Genomic_DNA"/>
</dbReference>
<gene>
    <name evidence="1" type="ORF">J2I46_19865</name>
</gene>
<reference evidence="1 2" key="1">
    <citation type="submission" date="2021-03" db="EMBL/GenBank/DDBJ databases">
        <title>Fibrella sp. HMF5405 genome sequencing and assembly.</title>
        <authorList>
            <person name="Kang H."/>
            <person name="Kim H."/>
            <person name="Bae S."/>
            <person name="Joh K."/>
        </authorList>
    </citation>
    <scope>NUCLEOTIDE SEQUENCE [LARGE SCALE GENOMIC DNA]</scope>
    <source>
        <strain evidence="1 2">HMF5405</strain>
    </source>
</reference>
<dbReference type="RefSeq" id="WP_207330801.1">
    <property type="nucleotide sequence ID" value="NZ_JAFMYW010000006.1"/>
</dbReference>
<evidence type="ECO:0000313" key="1">
    <source>
        <dbReference type="EMBL" id="MBO0950859.1"/>
    </source>
</evidence>